<evidence type="ECO:0000256" key="1">
    <source>
        <dbReference type="SAM" id="MobiDB-lite"/>
    </source>
</evidence>
<proteinExistence type="predicted"/>
<organism evidence="2 3">
    <name type="scientific">Pisolithus tinctorius Marx 270</name>
    <dbReference type="NCBI Taxonomy" id="870435"/>
    <lineage>
        <taxon>Eukaryota</taxon>
        <taxon>Fungi</taxon>
        <taxon>Dikarya</taxon>
        <taxon>Basidiomycota</taxon>
        <taxon>Agaricomycotina</taxon>
        <taxon>Agaricomycetes</taxon>
        <taxon>Agaricomycetidae</taxon>
        <taxon>Boletales</taxon>
        <taxon>Sclerodermatineae</taxon>
        <taxon>Pisolithaceae</taxon>
        <taxon>Pisolithus</taxon>
    </lineage>
</organism>
<evidence type="ECO:0000313" key="3">
    <source>
        <dbReference type="Proteomes" id="UP000054217"/>
    </source>
</evidence>
<protein>
    <submittedName>
        <fullName evidence="2">Uncharacterized protein</fullName>
    </submittedName>
</protein>
<dbReference type="EMBL" id="KN832038">
    <property type="protein sequence ID" value="KIN96859.1"/>
    <property type="molecule type" value="Genomic_DNA"/>
</dbReference>
<dbReference type="Proteomes" id="UP000054217">
    <property type="component" value="Unassembled WGS sequence"/>
</dbReference>
<reference evidence="2 3" key="1">
    <citation type="submission" date="2014-04" db="EMBL/GenBank/DDBJ databases">
        <authorList>
            <consortium name="DOE Joint Genome Institute"/>
            <person name="Kuo A."/>
            <person name="Kohler A."/>
            <person name="Costa M.D."/>
            <person name="Nagy L.G."/>
            <person name="Floudas D."/>
            <person name="Copeland A."/>
            <person name="Barry K.W."/>
            <person name="Cichocki N."/>
            <person name="Veneault-Fourrey C."/>
            <person name="LaButti K."/>
            <person name="Lindquist E.A."/>
            <person name="Lipzen A."/>
            <person name="Lundell T."/>
            <person name="Morin E."/>
            <person name="Murat C."/>
            <person name="Sun H."/>
            <person name="Tunlid A."/>
            <person name="Henrissat B."/>
            <person name="Grigoriev I.V."/>
            <person name="Hibbett D.S."/>
            <person name="Martin F."/>
            <person name="Nordberg H.P."/>
            <person name="Cantor M.N."/>
            <person name="Hua S.X."/>
        </authorList>
    </citation>
    <scope>NUCLEOTIDE SEQUENCE [LARGE SCALE GENOMIC DNA]</scope>
    <source>
        <strain evidence="2 3">Marx 270</strain>
    </source>
</reference>
<dbReference type="InParanoid" id="A0A0C3N741"/>
<keyword evidence="3" id="KW-1185">Reference proteome</keyword>
<name>A0A0C3N741_PISTI</name>
<evidence type="ECO:0000313" key="2">
    <source>
        <dbReference type="EMBL" id="KIN96859.1"/>
    </source>
</evidence>
<gene>
    <name evidence="2" type="ORF">M404DRAFT_32810</name>
</gene>
<reference evidence="3" key="2">
    <citation type="submission" date="2015-01" db="EMBL/GenBank/DDBJ databases">
        <title>Evolutionary Origins and Diversification of the Mycorrhizal Mutualists.</title>
        <authorList>
            <consortium name="DOE Joint Genome Institute"/>
            <consortium name="Mycorrhizal Genomics Consortium"/>
            <person name="Kohler A."/>
            <person name="Kuo A."/>
            <person name="Nagy L.G."/>
            <person name="Floudas D."/>
            <person name="Copeland A."/>
            <person name="Barry K.W."/>
            <person name="Cichocki N."/>
            <person name="Veneault-Fourrey C."/>
            <person name="LaButti K."/>
            <person name="Lindquist E.A."/>
            <person name="Lipzen A."/>
            <person name="Lundell T."/>
            <person name="Morin E."/>
            <person name="Murat C."/>
            <person name="Riley R."/>
            <person name="Ohm R."/>
            <person name="Sun H."/>
            <person name="Tunlid A."/>
            <person name="Henrissat B."/>
            <person name="Grigoriev I.V."/>
            <person name="Hibbett D.S."/>
            <person name="Martin F."/>
        </authorList>
    </citation>
    <scope>NUCLEOTIDE SEQUENCE [LARGE SCALE GENOMIC DNA]</scope>
    <source>
        <strain evidence="3">Marx 270</strain>
    </source>
</reference>
<sequence>MAKIKKQFKKPLFRTRKPANCSLPAGSSQALGGDLASDSQSLGNGSRGTLDRIKDFLHPSWVTPVKGCQGPTAERDHDPLSVEMQVDAALLVMVPSHPRMGHTAVDYVAKVNTSVADIQSPGNTHLHPFKIFKSVVFSVANVHPYAQMALGILTAASQV</sequence>
<accession>A0A0C3N741</accession>
<dbReference type="HOGENOM" id="CLU_113412_0_0_1"/>
<dbReference type="AlphaFoldDB" id="A0A0C3N741"/>
<feature type="region of interest" description="Disordered" evidence="1">
    <location>
        <begin position="15"/>
        <end position="44"/>
    </location>
</feature>
<dbReference type="OrthoDB" id="2693510at2759"/>